<dbReference type="EMBL" id="CAIX01000042">
    <property type="protein sequence ID" value="CCI42971.1"/>
    <property type="molecule type" value="Genomic_DNA"/>
</dbReference>
<accession>A0A024G7Y5</accession>
<keyword evidence="6" id="KW-0458">Lysosome</keyword>
<feature type="transmembrane region" description="Helical" evidence="7">
    <location>
        <begin position="346"/>
        <end position="370"/>
    </location>
</feature>
<gene>
    <name evidence="8" type="ORF">BN9_037550</name>
</gene>
<proteinExistence type="predicted"/>
<evidence type="ECO:0000256" key="7">
    <source>
        <dbReference type="SAM" id="Phobius"/>
    </source>
</evidence>
<dbReference type="PANTHER" id="PTHR15146:SF3">
    <property type="entry name" value="THH1_TOM1_TOM3 DOMAIN-CONTAINING PROTEIN"/>
    <property type="match status" value="1"/>
</dbReference>
<dbReference type="GO" id="GO:0012505">
    <property type="term" value="C:endomembrane system"/>
    <property type="evidence" value="ECO:0007669"/>
    <property type="project" value="UniProtKB-SubCell"/>
</dbReference>
<evidence type="ECO:0000256" key="1">
    <source>
        <dbReference type="ARBA" id="ARBA00004127"/>
    </source>
</evidence>
<keyword evidence="9" id="KW-1185">Reference proteome</keyword>
<evidence type="ECO:0000256" key="4">
    <source>
        <dbReference type="ARBA" id="ARBA00022989"/>
    </source>
</evidence>
<organism evidence="8 9">
    <name type="scientific">Albugo candida</name>
    <dbReference type="NCBI Taxonomy" id="65357"/>
    <lineage>
        <taxon>Eukaryota</taxon>
        <taxon>Sar</taxon>
        <taxon>Stramenopiles</taxon>
        <taxon>Oomycota</taxon>
        <taxon>Peronosporomycetes</taxon>
        <taxon>Albuginales</taxon>
        <taxon>Albuginaceae</taxon>
        <taxon>Albugo</taxon>
    </lineage>
</organism>
<reference evidence="8 9" key="1">
    <citation type="submission" date="2012-05" db="EMBL/GenBank/DDBJ databases">
        <title>Recombination and specialization in a pathogen metapopulation.</title>
        <authorList>
            <person name="Gardiner A."/>
            <person name="Kemen E."/>
            <person name="Schultz-Larsen T."/>
            <person name="MacLean D."/>
            <person name="Van Oosterhout C."/>
            <person name="Jones J.D.G."/>
        </authorList>
    </citation>
    <scope>NUCLEOTIDE SEQUENCE [LARGE SCALE GENOMIC DNA]</scope>
    <source>
        <strain evidence="8 9">Ac Nc2</strain>
    </source>
</reference>
<keyword evidence="3 7" id="KW-0812">Transmembrane</keyword>
<evidence type="ECO:0000256" key="6">
    <source>
        <dbReference type="ARBA" id="ARBA00023228"/>
    </source>
</evidence>
<evidence type="ECO:0000313" key="8">
    <source>
        <dbReference type="EMBL" id="CCI42971.1"/>
    </source>
</evidence>
<protein>
    <submittedName>
        <fullName evidence="8">Uncharacterized protein</fullName>
    </submittedName>
</protein>
<evidence type="ECO:0000313" key="9">
    <source>
        <dbReference type="Proteomes" id="UP000053237"/>
    </source>
</evidence>
<dbReference type="OrthoDB" id="10257430at2759"/>
<evidence type="ECO:0000256" key="5">
    <source>
        <dbReference type="ARBA" id="ARBA00023136"/>
    </source>
</evidence>
<dbReference type="InParanoid" id="A0A024G7Y5"/>
<comment type="caution">
    <text evidence="8">The sequence shown here is derived from an EMBL/GenBank/DDBJ whole genome shotgun (WGS) entry which is preliminary data.</text>
</comment>
<keyword evidence="5 7" id="KW-0472">Membrane</keyword>
<dbReference type="Proteomes" id="UP000053237">
    <property type="component" value="Unassembled WGS sequence"/>
</dbReference>
<feature type="transmembrane region" description="Helical" evidence="7">
    <location>
        <begin position="275"/>
        <end position="292"/>
    </location>
</feature>
<dbReference type="AlphaFoldDB" id="A0A024G7Y5"/>
<dbReference type="GO" id="GO:0005765">
    <property type="term" value="C:lysosomal membrane"/>
    <property type="evidence" value="ECO:0007669"/>
    <property type="project" value="UniProtKB-SubCell"/>
</dbReference>
<sequence>MASARASRYEGTAKDEEVEALSAKLRDNLRMNIRYMADYEVLSEAWIDMAKQIERIGEITEMERNLPKAKGVTVWECEEVALRYILEDGKLNLCLRNLIAYNEFLRASDSPSQQMTREMLDAMHQFEKGMGLTLKNAWFHAEAVHITDLPKLVEYVHTVLKCAVQKPNILKEKEMEPCQEISVIYYLLGITKQLESMDESRLVPLFVEEEIFQLLTKHLVLQFHLLQEDTVVAALDTLNSMCGTEHFQSHPEDYLDSDDVASALWKIRVYNKNKIFSWATCFHVLCLLWTILRSAYWIRIQSRYEMTYLELYLLYWFPTPIQFANFSLLILFYIQVLTGKQWQLKWRTICLPLYLVLTMSMATFTVVWALNSSNDLDNAVQFGDKYDEEFYKVMGVRVQLEYSAFSFFLLGTLFGLFGWKLINIERWKQRRLLVSRPRKSIVL</sequence>
<comment type="subcellular location">
    <subcellularLocation>
        <location evidence="1">Endomembrane system</location>
        <topology evidence="1">Multi-pass membrane protein</topology>
    </subcellularLocation>
    <subcellularLocation>
        <location evidence="2">Lysosome membrane</location>
    </subcellularLocation>
</comment>
<dbReference type="InterPro" id="IPR029723">
    <property type="entry name" value="GPR137"/>
</dbReference>
<dbReference type="GO" id="GO:1904263">
    <property type="term" value="P:positive regulation of TORC1 signaling"/>
    <property type="evidence" value="ECO:0007669"/>
    <property type="project" value="TreeGrafter"/>
</dbReference>
<evidence type="ECO:0000256" key="2">
    <source>
        <dbReference type="ARBA" id="ARBA00004656"/>
    </source>
</evidence>
<feature type="transmembrane region" description="Helical" evidence="7">
    <location>
        <begin position="402"/>
        <end position="422"/>
    </location>
</feature>
<feature type="transmembrane region" description="Helical" evidence="7">
    <location>
        <begin position="312"/>
        <end position="334"/>
    </location>
</feature>
<keyword evidence="4 7" id="KW-1133">Transmembrane helix</keyword>
<dbReference type="PANTHER" id="PTHR15146">
    <property type="entry name" value="INTEGRAL MEMBRANE PROTEIN GPR137"/>
    <property type="match status" value="1"/>
</dbReference>
<evidence type="ECO:0000256" key="3">
    <source>
        <dbReference type="ARBA" id="ARBA00022692"/>
    </source>
</evidence>
<name>A0A024G7Y5_9STRA</name>